<dbReference type="GO" id="GO:0030600">
    <property type="term" value="F:feruloyl esterase activity"/>
    <property type="evidence" value="ECO:0007669"/>
    <property type="project" value="InterPro"/>
</dbReference>
<evidence type="ECO:0000256" key="2">
    <source>
        <dbReference type="ARBA" id="ARBA00010278"/>
    </source>
</evidence>
<dbReference type="AlphaFoldDB" id="A0A383W8V7"/>
<evidence type="ECO:0000256" key="5">
    <source>
        <dbReference type="ARBA" id="ARBA00022729"/>
    </source>
</evidence>
<evidence type="ECO:0000256" key="4">
    <source>
        <dbReference type="ARBA" id="ARBA00022651"/>
    </source>
</evidence>
<keyword evidence="5" id="KW-0732">Signal</keyword>
<accession>A0A383W8V7</accession>
<feature type="compositionally biased region" description="Low complexity" evidence="10">
    <location>
        <begin position="448"/>
        <end position="459"/>
    </location>
</feature>
<protein>
    <recommendedName>
        <fullName evidence="13">Phospholipase/carboxylesterase/thioesterase domain-containing protein</fullName>
    </recommendedName>
</protein>
<feature type="region of interest" description="Disordered" evidence="10">
    <location>
        <begin position="430"/>
        <end position="469"/>
    </location>
</feature>
<dbReference type="SUPFAM" id="SSF53474">
    <property type="entry name" value="alpha/beta-Hydrolases"/>
    <property type="match status" value="1"/>
</dbReference>
<organism evidence="11 12">
    <name type="scientific">Tetradesmus obliquus</name>
    <name type="common">Green alga</name>
    <name type="synonym">Acutodesmus obliquus</name>
    <dbReference type="NCBI Taxonomy" id="3088"/>
    <lineage>
        <taxon>Eukaryota</taxon>
        <taxon>Viridiplantae</taxon>
        <taxon>Chlorophyta</taxon>
        <taxon>core chlorophytes</taxon>
        <taxon>Chlorophyceae</taxon>
        <taxon>CS clade</taxon>
        <taxon>Sphaeropleales</taxon>
        <taxon>Scenedesmaceae</taxon>
        <taxon>Tetradesmus</taxon>
    </lineage>
</organism>
<comment type="similarity">
    <text evidence="2">Belongs to the faeC family.</text>
</comment>
<evidence type="ECO:0000256" key="9">
    <source>
        <dbReference type="ARBA" id="ARBA00025250"/>
    </source>
</evidence>
<reference evidence="11 12" key="1">
    <citation type="submission" date="2016-10" db="EMBL/GenBank/DDBJ databases">
        <authorList>
            <person name="Cai Z."/>
        </authorList>
    </citation>
    <scope>NUCLEOTIDE SEQUENCE [LARGE SCALE GENOMIC DNA]</scope>
</reference>
<sequence length="612" mass="61474">MESLCSTIGATYVTLPASPQPTCRLSVQHQGVERFADVYFPSDYSASSPAPLWLILHGLYNVKPAADGGPPPTGGLDHIKRAAEHVAGSMGINKGWLAKEAILVYPDSGGKLPGFQMWNSGYWQCPYKSHPSHCMDSDTDDVGFLEALTKALQAKLPSKPNDVYALGFSNGGMILQTLLCKSPYLRSTLAGAALVNTVLRKAYLDEECVDVPPPATANSSSSSSQQQQRKVPLVFIHGMQDSLFPFFEGSSSATGDVLLSTLEMADAWAASYGCSGSSGSTPLVLLAGEGVACRDLCTAAAAGSSNGDRAAAGQPPAALWLCGLQQTGHDWTPFKADLAWTFFTQRQQHTAALPEPKFPTWQVPGAAAQPLPPPAAGGAEEPAPPTPSAQQQPAQPPAKEAPAATPALQQPAAAIPAVATAAAAPAAPAPVAAQTPGRGAAGSQQGIPAKPAAQAAQAPAAPPPEKQVTAVAPAHMKQAAAAAPAPASQLNSISAHAAPAGDAAPTGKARTVGKAAAAGKAAPAGRVPAPAAAAPASGQTPAPATPSAAAAVRSVPAPAPTAAAPVQHQPAAPASTSRPVPVAEGRPQRGTAPAAAAAAAEAAAGKQNARGH</sequence>
<comment type="subcellular location">
    <subcellularLocation>
        <location evidence="1">Secreted</location>
    </subcellularLocation>
</comment>
<dbReference type="InterPro" id="IPR043595">
    <property type="entry name" value="FaeB/C/D"/>
</dbReference>
<feature type="compositionally biased region" description="Low complexity" evidence="10">
    <location>
        <begin position="592"/>
        <end position="604"/>
    </location>
</feature>
<feature type="region of interest" description="Disordered" evidence="10">
    <location>
        <begin position="356"/>
        <end position="409"/>
    </location>
</feature>
<evidence type="ECO:0000256" key="8">
    <source>
        <dbReference type="ARBA" id="ARBA00023326"/>
    </source>
</evidence>
<dbReference type="Gene3D" id="3.40.50.1820">
    <property type="entry name" value="alpha/beta hydrolase"/>
    <property type="match status" value="1"/>
</dbReference>
<feature type="compositionally biased region" description="Low complexity" evidence="10">
    <location>
        <begin position="388"/>
        <end position="409"/>
    </location>
</feature>
<dbReference type="GO" id="GO:0005576">
    <property type="term" value="C:extracellular region"/>
    <property type="evidence" value="ECO:0007669"/>
    <property type="project" value="UniProtKB-SubCell"/>
</dbReference>
<dbReference type="GO" id="GO:0045493">
    <property type="term" value="P:xylan catabolic process"/>
    <property type="evidence" value="ECO:0007669"/>
    <property type="project" value="UniProtKB-KW"/>
</dbReference>
<dbReference type="Proteomes" id="UP000256970">
    <property type="component" value="Unassembled WGS sequence"/>
</dbReference>
<keyword evidence="3" id="KW-0964">Secreted</keyword>
<evidence type="ECO:0000256" key="1">
    <source>
        <dbReference type="ARBA" id="ARBA00004613"/>
    </source>
</evidence>
<dbReference type="InterPro" id="IPR029058">
    <property type="entry name" value="AB_hydrolase_fold"/>
</dbReference>
<keyword evidence="8" id="KW-0624">Polysaccharide degradation</keyword>
<evidence type="ECO:0000256" key="6">
    <source>
        <dbReference type="ARBA" id="ARBA00022801"/>
    </source>
</evidence>
<name>A0A383W8V7_TETOB</name>
<feature type="compositionally biased region" description="Low complexity" evidence="10">
    <location>
        <begin position="498"/>
        <end position="574"/>
    </location>
</feature>
<dbReference type="PANTHER" id="PTHR38050">
    <property type="match status" value="1"/>
</dbReference>
<dbReference type="EMBL" id="FNXT01001194">
    <property type="protein sequence ID" value="SZX73630.1"/>
    <property type="molecule type" value="Genomic_DNA"/>
</dbReference>
<gene>
    <name evidence="11" type="ORF">BQ4739_LOCUS13887</name>
</gene>
<comment type="function">
    <text evidence="9">Involved in degradation of plant cell walls. Hydrolyzes the feruloyl-arabinose ester bond in arabinoxylans, and the feruloyl-galactose ester bond in pectin. Active against paranitrophenyl-acetate, methyl ferulate and wheat arabinoxylan.</text>
</comment>
<dbReference type="PANTHER" id="PTHR38050:SF1">
    <property type="entry name" value="FERULOYL ESTERASE C"/>
    <property type="match status" value="1"/>
</dbReference>
<keyword evidence="4" id="KW-0858">Xylan degradation</keyword>
<proteinExistence type="inferred from homology"/>
<evidence type="ECO:0000313" key="12">
    <source>
        <dbReference type="Proteomes" id="UP000256970"/>
    </source>
</evidence>
<evidence type="ECO:0000256" key="3">
    <source>
        <dbReference type="ARBA" id="ARBA00022525"/>
    </source>
</evidence>
<evidence type="ECO:0000313" key="11">
    <source>
        <dbReference type="EMBL" id="SZX73630.1"/>
    </source>
</evidence>
<evidence type="ECO:0000256" key="7">
    <source>
        <dbReference type="ARBA" id="ARBA00023277"/>
    </source>
</evidence>
<evidence type="ECO:0000256" key="10">
    <source>
        <dbReference type="SAM" id="MobiDB-lite"/>
    </source>
</evidence>
<keyword evidence="6" id="KW-0378">Hydrolase</keyword>
<feature type="region of interest" description="Disordered" evidence="10">
    <location>
        <begin position="498"/>
        <end position="612"/>
    </location>
</feature>
<keyword evidence="7" id="KW-0119">Carbohydrate metabolism</keyword>
<evidence type="ECO:0008006" key="13">
    <source>
        <dbReference type="Google" id="ProtNLM"/>
    </source>
</evidence>
<keyword evidence="12" id="KW-1185">Reference proteome</keyword>